<dbReference type="RefSeq" id="WP_129067323.1">
    <property type="nucleotide sequence ID" value="NZ_RDFA01000001.1"/>
</dbReference>
<keyword evidence="3" id="KW-1185">Reference proteome</keyword>
<reference evidence="2 3" key="1">
    <citation type="submission" date="2019-01" db="EMBL/GenBank/DDBJ databases">
        <title>Halorientalis sp. F13-25 a new haloarchaeum isolated from hypersaline water.</title>
        <authorList>
            <person name="Ana D.-V."/>
            <person name="Cristina S.-P."/>
            <person name="Antonio V."/>
        </authorList>
    </citation>
    <scope>NUCLEOTIDE SEQUENCE [LARGE SCALE GENOMIC DNA]</scope>
    <source>
        <strain evidence="2 3">F13-25</strain>
    </source>
</reference>
<feature type="transmembrane region" description="Helical" evidence="1">
    <location>
        <begin position="50"/>
        <end position="71"/>
    </location>
</feature>
<dbReference type="Proteomes" id="UP000289691">
    <property type="component" value="Unassembled WGS sequence"/>
</dbReference>
<name>A0A498KZK8_9EURY</name>
<dbReference type="AlphaFoldDB" id="A0A498KZK8"/>
<feature type="transmembrane region" description="Helical" evidence="1">
    <location>
        <begin position="12"/>
        <end position="38"/>
    </location>
</feature>
<gene>
    <name evidence="2" type="ORF">EAF64_02135</name>
</gene>
<dbReference type="OrthoDB" id="235792at2157"/>
<keyword evidence="1" id="KW-1133">Transmembrane helix</keyword>
<evidence type="ECO:0000256" key="1">
    <source>
        <dbReference type="SAM" id="Phobius"/>
    </source>
</evidence>
<comment type="caution">
    <text evidence="2">The sequence shown here is derived from an EMBL/GenBank/DDBJ whole genome shotgun (WGS) entry which is preliminary data.</text>
</comment>
<accession>A0A498KZK8</accession>
<protein>
    <submittedName>
        <fullName evidence="2">Uncharacterized protein</fullName>
    </submittedName>
</protein>
<evidence type="ECO:0000313" key="2">
    <source>
        <dbReference type="EMBL" id="RXK51458.1"/>
    </source>
</evidence>
<feature type="transmembrane region" description="Helical" evidence="1">
    <location>
        <begin position="77"/>
        <end position="100"/>
    </location>
</feature>
<organism evidence="2 3">
    <name type="scientific">Halorientalis pallida</name>
    <dbReference type="NCBI Taxonomy" id="2479928"/>
    <lineage>
        <taxon>Archaea</taxon>
        <taxon>Methanobacteriati</taxon>
        <taxon>Methanobacteriota</taxon>
        <taxon>Stenosarchaea group</taxon>
        <taxon>Halobacteria</taxon>
        <taxon>Halobacteriales</taxon>
        <taxon>Haloarculaceae</taxon>
        <taxon>Halorientalis</taxon>
    </lineage>
</organism>
<keyword evidence="1" id="KW-0472">Membrane</keyword>
<keyword evidence="1" id="KW-0812">Transmembrane</keyword>
<evidence type="ECO:0000313" key="3">
    <source>
        <dbReference type="Proteomes" id="UP000289691"/>
    </source>
</evidence>
<sequence>MRLLSVSAIPDIAILTAMIVFWSVMIVATYLTSSDVLFAKRGPETQRERLVTTCALATLGSFLAGTVLAPPDPLTQIAWYLGGLVVTTPAAVLYVTYGAALRDAI</sequence>
<dbReference type="EMBL" id="RDFA01000001">
    <property type="protein sequence ID" value="RXK51458.1"/>
    <property type="molecule type" value="Genomic_DNA"/>
</dbReference>
<proteinExistence type="predicted"/>